<feature type="compositionally biased region" description="Low complexity" evidence="1">
    <location>
        <begin position="402"/>
        <end position="436"/>
    </location>
</feature>
<dbReference type="STRING" id="1844972.A7K91_16675"/>
<keyword evidence="2" id="KW-0472">Membrane</keyword>
<gene>
    <name evidence="3" type="ORF">A7K91_16675</name>
</gene>
<feature type="region of interest" description="Disordered" evidence="1">
    <location>
        <begin position="375"/>
        <end position="545"/>
    </location>
</feature>
<evidence type="ECO:0000256" key="1">
    <source>
        <dbReference type="SAM" id="MobiDB-lite"/>
    </source>
</evidence>
<keyword evidence="4" id="KW-1185">Reference proteome</keyword>
<organism evidence="3 4">
    <name type="scientific">Paenibacillus oryzae</name>
    <dbReference type="NCBI Taxonomy" id="1844972"/>
    <lineage>
        <taxon>Bacteria</taxon>
        <taxon>Bacillati</taxon>
        <taxon>Bacillota</taxon>
        <taxon>Bacilli</taxon>
        <taxon>Bacillales</taxon>
        <taxon>Paenibacillaceae</taxon>
        <taxon>Paenibacillus</taxon>
    </lineage>
</organism>
<accession>A0A1A5YMM6</accession>
<dbReference type="EMBL" id="LYPA01000043">
    <property type="protein sequence ID" value="OBR66867.1"/>
    <property type="molecule type" value="Genomic_DNA"/>
</dbReference>
<feature type="compositionally biased region" description="Gly residues" evidence="1">
    <location>
        <begin position="437"/>
        <end position="501"/>
    </location>
</feature>
<feature type="compositionally biased region" description="Polar residues" evidence="1">
    <location>
        <begin position="386"/>
        <end position="398"/>
    </location>
</feature>
<keyword evidence="2" id="KW-0812">Transmembrane</keyword>
<evidence type="ECO:0000256" key="2">
    <source>
        <dbReference type="SAM" id="Phobius"/>
    </source>
</evidence>
<proteinExistence type="predicted"/>
<dbReference type="AlphaFoldDB" id="A0A1A5YMM6"/>
<feature type="compositionally biased region" description="Low complexity" evidence="1">
    <location>
        <begin position="329"/>
        <end position="345"/>
    </location>
</feature>
<name>A0A1A5YMM6_9BACL</name>
<evidence type="ECO:0000313" key="4">
    <source>
        <dbReference type="Proteomes" id="UP000092024"/>
    </source>
</evidence>
<feature type="transmembrane region" description="Helical" evidence="2">
    <location>
        <begin position="54"/>
        <end position="73"/>
    </location>
</feature>
<feature type="transmembrane region" description="Helical" evidence="2">
    <location>
        <begin position="145"/>
        <end position="163"/>
    </location>
</feature>
<reference evidence="3 4" key="1">
    <citation type="submission" date="2016-05" db="EMBL/GenBank/DDBJ databases">
        <title>Paenibacillus oryzae. sp. nov., isolated from the rice root.</title>
        <authorList>
            <person name="Zhang J."/>
            <person name="Zhang X."/>
        </authorList>
    </citation>
    <scope>NUCLEOTIDE SEQUENCE [LARGE SCALE GENOMIC DNA]</scope>
    <source>
        <strain evidence="3 4">1DrF-4</strain>
    </source>
</reference>
<feature type="transmembrane region" description="Helical" evidence="2">
    <location>
        <begin position="21"/>
        <end position="42"/>
    </location>
</feature>
<comment type="caution">
    <text evidence="3">The sequence shown here is derived from an EMBL/GenBank/DDBJ whole genome shotgun (WGS) entry which is preliminary data.</text>
</comment>
<feature type="region of interest" description="Disordered" evidence="1">
    <location>
        <begin position="329"/>
        <end position="350"/>
    </location>
</feature>
<dbReference type="Proteomes" id="UP000092024">
    <property type="component" value="Unassembled WGS sequence"/>
</dbReference>
<protein>
    <submittedName>
        <fullName evidence="3">Uncharacterized protein</fullName>
    </submittedName>
</protein>
<sequence>MEREVLYTLLNKVKARITLQRGVRLAFAGLLGGSAAGVILLGLGRLFPLLHVELWLLIFCSCGIGTGVAVGIWKRATVREAARAVDHGGAEDAVMTALDVLEGKTRASEAIVRLQREAASEAAIEYVDRLKEKLPWPAWRQWRKAAIGLASLWLVAAALLLFPNPMKDKAQAMSEARAVLEEMQSELEESKEELNEAALNEEDRLKLEQTLEELRKELESLGLDNSEVLKELAETLEKLGEMAEETKQAMQSLQDISREMSKTRGLEELGQALEKMDASAVEQAVDRLRNEMKELSEEERAQLADLLEELASMQESKGAEDLQEALQEAAEQMRNGEAAASAGESDGLSTLQDALGEGLSKAALEQLARSMADRISEGGSRLAEGLSQQGGEVPSSWTEAIGKSGTSGSNSGSGENSGSQSGANGNDGSGQPTGETQGNGGQTPGGSQGNGGQSPGQGQGGASGSGGQGAGSGNGGQGTGNGSGTGGHGAGSGGQGAGLGAGDRNLVTTPRSLEGEGNVEVDGGPATGGETQTGGQSPVIDGTTRPYEDVYNEYAAEAKKSLGRTKLPASLQDKVKQYFDEIQPDR</sequence>
<evidence type="ECO:0000313" key="3">
    <source>
        <dbReference type="EMBL" id="OBR66867.1"/>
    </source>
</evidence>
<keyword evidence="2" id="KW-1133">Transmembrane helix</keyword>